<dbReference type="InterPro" id="IPR001789">
    <property type="entry name" value="Sig_transdc_resp-reg_receiver"/>
</dbReference>
<sequence length="120" mass="13296">MKTVLIIEDNLEIRENTGEILELTGFTVLSSDNGRHGITLAVDSKPDVILCDIMMPGIDGYQVIRELKANPLTASIPFIYITASCEKSEVKLAMDMGAYGYIRKPFDVDELVQLINTCVE</sequence>
<evidence type="ECO:0000259" key="3">
    <source>
        <dbReference type="PROSITE" id="PS50110"/>
    </source>
</evidence>
<dbReference type="Gene3D" id="3.40.50.2300">
    <property type="match status" value="1"/>
</dbReference>
<dbReference type="PANTHER" id="PTHR44591">
    <property type="entry name" value="STRESS RESPONSE REGULATOR PROTEIN 1"/>
    <property type="match status" value="1"/>
</dbReference>
<dbReference type="RefSeq" id="WP_079688994.1">
    <property type="nucleotide sequence ID" value="NZ_FUZU01000003.1"/>
</dbReference>
<dbReference type="SMART" id="SM00448">
    <property type="entry name" value="REC"/>
    <property type="match status" value="1"/>
</dbReference>
<evidence type="ECO:0000256" key="1">
    <source>
        <dbReference type="ARBA" id="ARBA00022553"/>
    </source>
</evidence>
<organism evidence="4 5">
    <name type="scientific">Ohtaekwangia koreensis</name>
    <dbReference type="NCBI Taxonomy" id="688867"/>
    <lineage>
        <taxon>Bacteria</taxon>
        <taxon>Pseudomonadati</taxon>
        <taxon>Bacteroidota</taxon>
        <taxon>Cytophagia</taxon>
        <taxon>Cytophagales</taxon>
        <taxon>Fulvivirgaceae</taxon>
        <taxon>Ohtaekwangia</taxon>
    </lineage>
</organism>
<name>A0A1T5M5L2_9BACT</name>
<dbReference type="EMBL" id="FUZU01000003">
    <property type="protein sequence ID" value="SKC83521.1"/>
    <property type="molecule type" value="Genomic_DNA"/>
</dbReference>
<evidence type="ECO:0000313" key="5">
    <source>
        <dbReference type="Proteomes" id="UP000190961"/>
    </source>
</evidence>
<gene>
    <name evidence="4" type="ORF">SAMN05660236_4473</name>
</gene>
<dbReference type="OrthoDB" id="9789181at2"/>
<proteinExistence type="predicted"/>
<dbReference type="Proteomes" id="UP000190961">
    <property type="component" value="Unassembled WGS sequence"/>
</dbReference>
<accession>A0A1T5M5L2</accession>
<reference evidence="4 5" key="1">
    <citation type="submission" date="2017-02" db="EMBL/GenBank/DDBJ databases">
        <authorList>
            <person name="Peterson S.W."/>
        </authorList>
    </citation>
    <scope>NUCLEOTIDE SEQUENCE [LARGE SCALE GENOMIC DNA]</scope>
    <source>
        <strain evidence="4 5">DSM 25262</strain>
    </source>
</reference>
<dbReference type="STRING" id="688867.SAMN05660236_4473"/>
<feature type="modified residue" description="4-aspartylphosphate" evidence="2">
    <location>
        <position position="52"/>
    </location>
</feature>
<keyword evidence="1 2" id="KW-0597">Phosphoprotein</keyword>
<feature type="domain" description="Response regulatory" evidence="3">
    <location>
        <begin position="3"/>
        <end position="119"/>
    </location>
</feature>
<protein>
    <submittedName>
        <fullName evidence="4">Response regulator receiver domain-containing protein</fullName>
    </submittedName>
</protein>
<dbReference type="InterPro" id="IPR050595">
    <property type="entry name" value="Bact_response_regulator"/>
</dbReference>
<dbReference type="PANTHER" id="PTHR44591:SF3">
    <property type="entry name" value="RESPONSE REGULATORY DOMAIN-CONTAINING PROTEIN"/>
    <property type="match status" value="1"/>
</dbReference>
<dbReference type="SUPFAM" id="SSF52172">
    <property type="entry name" value="CheY-like"/>
    <property type="match status" value="1"/>
</dbReference>
<dbReference type="PROSITE" id="PS50110">
    <property type="entry name" value="RESPONSE_REGULATORY"/>
    <property type="match status" value="1"/>
</dbReference>
<dbReference type="GO" id="GO:0000160">
    <property type="term" value="P:phosphorelay signal transduction system"/>
    <property type="evidence" value="ECO:0007669"/>
    <property type="project" value="InterPro"/>
</dbReference>
<evidence type="ECO:0000256" key="2">
    <source>
        <dbReference type="PROSITE-ProRule" id="PRU00169"/>
    </source>
</evidence>
<dbReference type="Pfam" id="PF00072">
    <property type="entry name" value="Response_reg"/>
    <property type="match status" value="1"/>
</dbReference>
<keyword evidence="5" id="KW-1185">Reference proteome</keyword>
<evidence type="ECO:0000313" key="4">
    <source>
        <dbReference type="EMBL" id="SKC83521.1"/>
    </source>
</evidence>
<dbReference type="AlphaFoldDB" id="A0A1T5M5L2"/>
<dbReference type="InterPro" id="IPR011006">
    <property type="entry name" value="CheY-like_superfamily"/>
</dbReference>